<keyword evidence="4 6" id="KW-0378">Hydrolase</keyword>
<protein>
    <recommendedName>
        <fullName evidence="6">Very short patch repair endonuclease</fullName>
        <ecNumber evidence="6">3.1.-.-</ecNumber>
    </recommendedName>
</protein>
<evidence type="ECO:0000256" key="6">
    <source>
        <dbReference type="PIRNR" id="PIRNR018267"/>
    </source>
</evidence>
<proteinExistence type="inferred from homology"/>
<accession>A0ABW4S961</accession>
<comment type="caution">
    <text evidence="7">The sequence shown here is derived from an EMBL/GenBank/DDBJ whole genome shotgun (WGS) entry which is preliminary data.</text>
</comment>
<dbReference type="NCBIfam" id="TIGR00632">
    <property type="entry name" value="vsr"/>
    <property type="match status" value="1"/>
</dbReference>
<dbReference type="InterPro" id="IPR004603">
    <property type="entry name" value="DNA_mismatch_endonuc_vsr"/>
</dbReference>
<dbReference type="RefSeq" id="WP_390264779.1">
    <property type="nucleotide sequence ID" value="NZ_JBHUGH010000029.1"/>
</dbReference>
<keyword evidence="2 6" id="KW-0255">Endonuclease</keyword>
<dbReference type="GO" id="GO:0004519">
    <property type="term" value="F:endonuclease activity"/>
    <property type="evidence" value="ECO:0007669"/>
    <property type="project" value="UniProtKB-KW"/>
</dbReference>
<gene>
    <name evidence="7" type="ORF">ACFSGJ_17430</name>
</gene>
<reference evidence="8" key="1">
    <citation type="journal article" date="2019" name="Int. J. Syst. Evol. Microbiol.">
        <title>The Global Catalogue of Microorganisms (GCM) 10K type strain sequencing project: providing services to taxonomists for standard genome sequencing and annotation.</title>
        <authorList>
            <consortium name="The Broad Institute Genomics Platform"/>
            <consortium name="The Broad Institute Genome Sequencing Center for Infectious Disease"/>
            <person name="Wu L."/>
            <person name="Ma J."/>
        </authorList>
    </citation>
    <scope>NUCLEOTIDE SEQUENCE [LARGE SCALE GENOMIC DNA]</scope>
    <source>
        <strain evidence="8">CGMCC 4.7242</strain>
    </source>
</reference>
<evidence type="ECO:0000313" key="7">
    <source>
        <dbReference type="EMBL" id="MFD1913989.1"/>
    </source>
</evidence>
<dbReference type="Gene3D" id="3.40.960.10">
    <property type="entry name" value="VSR Endonuclease"/>
    <property type="match status" value="1"/>
</dbReference>
<evidence type="ECO:0000256" key="2">
    <source>
        <dbReference type="ARBA" id="ARBA00022759"/>
    </source>
</evidence>
<evidence type="ECO:0000256" key="1">
    <source>
        <dbReference type="ARBA" id="ARBA00022722"/>
    </source>
</evidence>
<keyword evidence="5 6" id="KW-0234">DNA repair</keyword>
<dbReference type="EC" id="3.1.-.-" evidence="6"/>
<evidence type="ECO:0000256" key="4">
    <source>
        <dbReference type="ARBA" id="ARBA00022801"/>
    </source>
</evidence>
<evidence type="ECO:0000313" key="8">
    <source>
        <dbReference type="Proteomes" id="UP001597353"/>
    </source>
</evidence>
<comment type="function">
    <text evidence="6">May nick specific sequences that contain T:G mispairs resulting from m5C-deamination.</text>
</comment>
<dbReference type="Proteomes" id="UP001597353">
    <property type="component" value="Unassembled WGS sequence"/>
</dbReference>
<evidence type="ECO:0000256" key="5">
    <source>
        <dbReference type="ARBA" id="ARBA00023204"/>
    </source>
</evidence>
<dbReference type="InterPro" id="IPR011335">
    <property type="entry name" value="Restrct_endonuc-II-like"/>
</dbReference>
<comment type="similarity">
    <text evidence="6">Belongs to the vsr family.</text>
</comment>
<sequence>MTAVDPARSAQMARVRGRDTKPEMRVRKVLHAAGLRYRLHVRRLPGAPDLVFPSRRVALFVHGCFWHRHPGCAAARLPKSRLEFWEPKLVGNVERDKRNRAALEAAGWKVMVIWECETRDRDALARLAENIRRQRPKKTEG</sequence>
<keyword evidence="8" id="KW-1185">Reference proteome</keyword>
<dbReference type="PIRSF" id="PIRSF018267">
    <property type="entry name" value="VSR_endonuc"/>
    <property type="match status" value="1"/>
</dbReference>
<dbReference type="EMBL" id="JBHUGH010000029">
    <property type="protein sequence ID" value="MFD1913989.1"/>
    <property type="molecule type" value="Genomic_DNA"/>
</dbReference>
<dbReference type="Pfam" id="PF03852">
    <property type="entry name" value="Vsr"/>
    <property type="match status" value="1"/>
</dbReference>
<dbReference type="SUPFAM" id="SSF52980">
    <property type="entry name" value="Restriction endonuclease-like"/>
    <property type="match status" value="1"/>
</dbReference>
<keyword evidence="1 6" id="KW-0540">Nuclease</keyword>
<name>A0ABW4S961_9RHOB</name>
<organism evidence="7 8">
    <name type="scientific">Halodurantibacterium flavum</name>
    <dbReference type="NCBI Taxonomy" id="1382802"/>
    <lineage>
        <taxon>Bacteria</taxon>
        <taxon>Pseudomonadati</taxon>
        <taxon>Pseudomonadota</taxon>
        <taxon>Alphaproteobacteria</taxon>
        <taxon>Rhodobacterales</taxon>
        <taxon>Paracoccaceae</taxon>
        <taxon>Halodurantibacterium</taxon>
    </lineage>
</organism>
<dbReference type="CDD" id="cd00221">
    <property type="entry name" value="Vsr"/>
    <property type="match status" value="1"/>
</dbReference>
<evidence type="ECO:0000256" key="3">
    <source>
        <dbReference type="ARBA" id="ARBA00022763"/>
    </source>
</evidence>
<keyword evidence="3 6" id="KW-0227">DNA damage</keyword>